<dbReference type="InterPro" id="IPR011011">
    <property type="entry name" value="Znf_FYVE_PHD"/>
</dbReference>
<feature type="domain" description="F-box" evidence="1">
    <location>
        <begin position="214"/>
        <end position="243"/>
    </location>
</feature>
<name>A0A2S2P1A6_SCHGA</name>
<dbReference type="EMBL" id="GGMR01010628">
    <property type="protein sequence ID" value="MBY23247.1"/>
    <property type="molecule type" value="Transcribed_RNA"/>
</dbReference>
<dbReference type="Pfam" id="PF12937">
    <property type="entry name" value="F-box-like"/>
    <property type="match status" value="1"/>
</dbReference>
<dbReference type="SUPFAM" id="SSF57903">
    <property type="entry name" value="FYVE/PHD zinc finger"/>
    <property type="match status" value="1"/>
</dbReference>
<accession>A0A2S2P1A6</accession>
<dbReference type="InterPro" id="IPR001810">
    <property type="entry name" value="F-box_dom"/>
</dbReference>
<protein>
    <recommendedName>
        <fullName evidence="1">F-box domain-containing protein</fullName>
    </recommendedName>
</protein>
<evidence type="ECO:0000259" key="1">
    <source>
        <dbReference type="Pfam" id="PF12937"/>
    </source>
</evidence>
<gene>
    <name evidence="2" type="ORF">g.164021</name>
</gene>
<dbReference type="SUPFAM" id="SSF81383">
    <property type="entry name" value="F-box domain"/>
    <property type="match status" value="1"/>
</dbReference>
<dbReference type="Gene3D" id="3.30.40.10">
    <property type="entry name" value="Zinc/RING finger domain, C3HC4 (zinc finger)"/>
    <property type="match status" value="1"/>
</dbReference>
<reference evidence="2" key="1">
    <citation type="submission" date="2018-04" db="EMBL/GenBank/DDBJ databases">
        <title>Transcriptome of Schizaphis graminum biotype I.</title>
        <authorList>
            <person name="Scully E.D."/>
            <person name="Geib S.M."/>
            <person name="Palmer N.A."/>
            <person name="Koch K."/>
            <person name="Bradshaw J."/>
            <person name="Heng-Moss T."/>
            <person name="Sarath G."/>
        </authorList>
    </citation>
    <scope>NUCLEOTIDE SEQUENCE</scope>
</reference>
<dbReference type="InterPro" id="IPR036047">
    <property type="entry name" value="F-box-like_dom_sf"/>
</dbReference>
<dbReference type="InterPro" id="IPR013083">
    <property type="entry name" value="Znf_RING/FYVE/PHD"/>
</dbReference>
<sequence>MDKNRLSTSDGEIIMQAPCGIRCPNSDEPASLMCTQCLVYYHPACVNINAQLKIVGYVCLNCRSIIQQRNTHVQSSHTVVVGATEPEKLRVEPIRIRQVHQASDTPNFFIDRTPISKIEEPHFEIDEYRDENNDLDIKNTVICQGNVYKTTMVDGSFHEQYVYEMKQTRGPSLMTCVIQEPKNLEENSEMNGSFKVNSSTFTSMQSVNYMVKSLRHVFEYLKTHELLSASRVCTSWNLIAMNKFLVSITLKFFTIYFANLFNYF</sequence>
<evidence type="ECO:0000313" key="2">
    <source>
        <dbReference type="EMBL" id="MBY23247.1"/>
    </source>
</evidence>
<dbReference type="Gene3D" id="1.20.1280.50">
    <property type="match status" value="1"/>
</dbReference>
<organism evidence="2">
    <name type="scientific">Schizaphis graminum</name>
    <name type="common">Green bug aphid</name>
    <dbReference type="NCBI Taxonomy" id="13262"/>
    <lineage>
        <taxon>Eukaryota</taxon>
        <taxon>Metazoa</taxon>
        <taxon>Ecdysozoa</taxon>
        <taxon>Arthropoda</taxon>
        <taxon>Hexapoda</taxon>
        <taxon>Insecta</taxon>
        <taxon>Pterygota</taxon>
        <taxon>Neoptera</taxon>
        <taxon>Paraneoptera</taxon>
        <taxon>Hemiptera</taxon>
        <taxon>Sternorrhyncha</taxon>
        <taxon>Aphidomorpha</taxon>
        <taxon>Aphidoidea</taxon>
        <taxon>Aphididae</taxon>
        <taxon>Aphidini</taxon>
        <taxon>Schizaphis</taxon>
    </lineage>
</organism>
<dbReference type="AlphaFoldDB" id="A0A2S2P1A6"/>
<proteinExistence type="predicted"/>